<dbReference type="FunFam" id="3.40.50.2000:FF:000040">
    <property type="entry name" value="UDP-glycosyltransferase 76C1"/>
    <property type="match status" value="1"/>
</dbReference>
<evidence type="ECO:0000313" key="5">
    <source>
        <dbReference type="Proteomes" id="UP000291084"/>
    </source>
</evidence>
<organism evidence="4 5">
    <name type="scientific">Vigna angularis var. angularis</name>
    <dbReference type="NCBI Taxonomy" id="157739"/>
    <lineage>
        <taxon>Eukaryota</taxon>
        <taxon>Viridiplantae</taxon>
        <taxon>Streptophyta</taxon>
        <taxon>Embryophyta</taxon>
        <taxon>Tracheophyta</taxon>
        <taxon>Spermatophyta</taxon>
        <taxon>Magnoliopsida</taxon>
        <taxon>eudicotyledons</taxon>
        <taxon>Gunneridae</taxon>
        <taxon>Pentapetalae</taxon>
        <taxon>rosids</taxon>
        <taxon>fabids</taxon>
        <taxon>Fabales</taxon>
        <taxon>Fabaceae</taxon>
        <taxon>Papilionoideae</taxon>
        <taxon>50 kb inversion clade</taxon>
        <taxon>NPAAA clade</taxon>
        <taxon>indigoferoid/millettioid clade</taxon>
        <taxon>Phaseoleae</taxon>
        <taxon>Vigna</taxon>
    </lineage>
</organism>
<dbReference type="Pfam" id="PF00201">
    <property type="entry name" value="UDPGT"/>
    <property type="match status" value="1"/>
</dbReference>
<keyword evidence="5" id="KW-1185">Reference proteome</keyword>
<evidence type="ECO:0000256" key="1">
    <source>
        <dbReference type="ARBA" id="ARBA00009995"/>
    </source>
</evidence>
<dbReference type="GO" id="GO:0080043">
    <property type="term" value="F:quercetin 3-O-glucosyltransferase activity"/>
    <property type="evidence" value="ECO:0007669"/>
    <property type="project" value="TreeGrafter"/>
</dbReference>
<sequence>MCVIGSNASIDTGSSHCTSSPQPPIMEQRSLHVVALPFPAEGHIKPMFNLAKLLRHKGHKITFVNTQHAHNRLQQSTDLPSFDTGFRFTFVADGLPHDVPPNNFSVILSSTSRSKVAEEFLEMLRSFVENPSQWGPPSCVVVDGMMSTIAMDAAEELGVPVIVFRTYSATATWVTIHVSKVIQEGVMKMQDPEDVHKVLSSIPGLENLLRDCDLPSIFKQKPGNSLLDFYMKETLTMTRASALILNTFDHLEAPIITKLTTVFPRVYSIGPLHTHVKNQVTKNPSLSLSVAKEDKSCITWLDHQREKSVIYVSFGTVVKLSEEQFLEFWHGLVNSLKPFLWVVRKDLMNEEGGFFHKNVPKELELGTEERGLLVQWAPQEEVLGHPAVGGFLTHCGWNSTVECIAEGVPMLCFPSMVDQTINSRSVSEQWGIGVDVDGTCDRFIIEKMVKDVLENRIPGLRNSVDEIAKQARDSIKETGSSTRNIESMINDILSMKEKNIEHEK</sequence>
<dbReference type="Gene3D" id="3.40.50.2000">
    <property type="entry name" value="Glycogen Phosphorylase B"/>
    <property type="match status" value="2"/>
</dbReference>
<evidence type="ECO:0000256" key="2">
    <source>
        <dbReference type="ARBA" id="ARBA00022679"/>
    </source>
</evidence>
<dbReference type="GO" id="GO:0080044">
    <property type="term" value="F:quercetin 7-O-glucosyltransferase activity"/>
    <property type="evidence" value="ECO:0007669"/>
    <property type="project" value="TreeGrafter"/>
</dbReference>
<feature type="region of interest" description="Disordered" evidence="3">
    <location>
        <begin position="1"/>
        <end position="23"/>
    </location>
</feature>
<evidence type="ECO:0000313" key="4">
    <source>
        <dbReference type="EMBL" id="BAT97312.1"/>
    </source>
</evidence>
<dbReference type="PANTHER" id="PTHR11926">
    <property type="entry name" value="GLUCOSYL/GLUCURONOSYL TRANSFERASES"/>
    <property type="match status" value="1"/>
</dbReference>
<dbReference type="SUPFAM" id="SSF53756">
    <property type="entry name" value="UDP-Glycosyltransferase/glycogen phosphorylase"/>
    <property type="match status" value="1"/>
</dbReference>
<proteinExistence type="inferred from homology"/>
<dbReference type="PANTHER" id="PTHR11926:SF1392">
    <property type="entry name" value="GLYCOSYLTRANSFERASE"/>
    <property type="match status" value="1"/>
</dbReference>
<protein>
    <recommendedName>
        <fullName evidence="6">Glycosyltransferase</fullName>
    </recommendedName>
</protein>
<evidence type="ECO:0000256" key="3">
    <source>
        <dbReference type="SAM" id="MobiDB-lite"/>
    </source>
</evidence>
<evidence type="ECO:0008006" key="6">
    <source>
        <dbReference type="Google" id="ProtNLM"/>
    </source>
</evidence>
<dbReference type="OrthoDB" id="5835829at2759"/>
<gene>
    <name evidence="4" type="primary">Vigan.09G071500</name>
    <name evidence="4" type="ORF">VIGAN_09071500</name>
</gene>
<dbReference type="AlphaFoldDB" id="A0A0S3SWR6"/>
<dbReference type="EMBL" id="AP015042">
    <property type="protein sequence ID" value="BAT97312.1"/>
    <property type="molecule type" value="Genomic_DNA"/>
</dbReference>
<accession>A0A0S3SWR6</accession>
<keyword evidence="2" id="KW-0808">Transferase</keyword>
<dbReference type="InterPro" id="IPR002213">
    <property type="entry name" value="UDP_glucos_trans"/>
</dbReference>
<feature type="compositionally biased region" description="Polar residues" evidence="3">
    <location>
        <begin position="1"/>
        <end position="20"/>
    </location>
</feature>
<name>A0A0S3SWR6_PHAAN</name>
<comment type="similarity">
    <text evidence="1">Belongs to the UDP-glycosyltransferase family.</text>
</comment>
<dbReference type="CDD" id="cd03784">
    <property type="entry name" value="GT1_Gtf-like"/>
    <property type="match status" value="1"/>
</dbReference>
<reference evidence="4 5" key="1">
    <citation type="journal article" date="2015" name="Sci. Rep.">
        <title>The power of single molecule real-time sequencing technology in the de novo assembly of a eukaryotic genome.</title>
        <authorList>
            <person name="Sakai H."/>
            <person name="Naito K."/>
            <person name="Ogiso-Tanaka E."/>
            <person name="Takahashi Y."/>
            <person name="Iseki K."/>
            <person name="Muto C."/>
            <person name="Satou K."/>
            <person name="Teruya K."/>
            <person name="Shiroma A."/>
            <person name="Shimoji M."/>
            <person name="Hirano T."/>
            <person name="Itoh T."/>
            <person name="Kaga A."/>
            <person name="Tomooka N."/>
        </authorList>
    </citation>
    <scope>NUCLEOTIDE SEQUENCE [LARGE SCALE GENOMIC DNA]</scope>
    <source>
        <strain evidence="5">cv. Shumari</strain>
    </source>
</reference>
<dbReference type="Proteomes" id="UP000291084">
    <property type="component" value="Chromosome 9"/>
</dbReference>